<keyword evidence="2" id="KW-0808">Transferase</keyword>
<proteinExistence type="predicted"/>
<dbReference type="EMBL" id="JAESVP010000004">
    <property type="protein sequence ID" value="MBL4928333.1"/>
    <property type="molecule type" value="Genomic_DNA"/>
</dbReference>
<dbReference type="Pfam" id="PF05050">
    <property type="entry name" value="Methyltransf_21"/>
    <property type="match status" value="1"/>
</dbReference>
<evidence type="ECO:0000259" key="1">
    <source>
        <dbReference type="Pfam" id="PF05050"/>
    </source>
</evidence>
<dbReference type="InterPro" id="IPR029063">
    <property type="entry name" value="SAM-dependent_MTases_sf"/>
</dbReference>
<dbReference type="InterPro" id="IPR006342">
    <property type="entry name" value="FkbM_mtfrase"/>
</dbReference>
<keyword evidence="2" id="KW-0489">Methyltransferase</keyword>
<dbReference type="Proteomes" id="UP000619033">
    <property type="component" value="Unassembled WGS sequence"/>
</dbReference>
<evidence type="ECO:0000313" key="2">
    <source>
        <dbReference type="EMBL" id="MBL4928333.1"/>
    </source>
</evidence>
<dbReference type="PANTHER" id="PTHR34203">
    <property type="entry name" value="METHYLTRANSFERASE, FKBM FAMILY PROTEIN"/>
    <property type="match status" value="1"/>
</dbReference>
<dbReference type="Gene3D" id="3.40.50.150">
    <property type="entry name" value="Vaccinia Virus protein VP39"/>
    <property type="match status" value="1"/>
</dbReference>
<comment type="caution">
    <text evidence="2">The sequence shown here is derived from an EMBL/GenBank/DDBJ whole genome shotgun (WGS) entry which is preliminary data.</text>
</comment>
<dbReference type="PANTHER" id="PTHR34203:SF13">
    <property type="entry name" value="EXPRESSED PROTEIN"/>
    <property type="match status" value="1"/>
</dbReference>
<gene>
    <name evidence="2" type="ORF">JI744_09470</name>
</gene>
<protein>
    <submittedName>
        <fullName evidence="2">FkbM family methyltransferase</fullName>
    </submittedName>
</protein>
<dbReference type="GO" id="GO:0008168">
    <property type="term" value="F:methyltransferase activity"/>
    <property type="evidence" value="ECO:0007669"/>
    <property type="project" value="UniProtKB-KW"/>
</dbReference>
<organism evidence="2 3">
    <name type="scientific">Fuscibacter oryzae</name>
    <dbReference type="NCBI Taxonomy" id="2803939"/>
    <lineage>
        <taxon>Bacteria</taxon>
        <taxon>Pseudomonadati</taxon>
        <taxon>Pseudomonadota</taxon>
        <taxon>Alphaproteobacteria</taxon>
        <taxon>Rhodobacterales</taxon>
        <taxon>Paracoccaceae</taxon>
        <taxon>Fuscibacter</taxon>
    </lineage>
</organism>
<dbReference type="AlphaFoldDB" id="A0A8J7MR46"/>
<reference evidence="2" key="1">
    <citation type="submission" date="2021-01" db="EMBL/GenBank/DDBJ databases">
        <title>Genome seq and assembly of Tabrizicola sp. KVB23.</title>
        <authorList>
            <person name="Chhetri G."/>
        </authorList>
    </citation>
    <scope>NUCLEOTIDE SEQUENCE</scope>
    <source>
        <strain evidence="2">KVB23</strain>
    </source>
</reference>
<sequence>MPHGCVRSRVWTLQRRWRSKVDRGEPTPTEAKSKAELKAEALIRRQKRNLRKASAEGFLAGVCAMLRPGDLVMDCGANMGVVTAVLAATGADVIAYEPDPFAFAALQEKFADTPNVTLVNAAVGVGTGTVRLMRADNFETNPTGASVKSTILDGGRRIDADNSVEVPLIDFPTLVREKSVERGGIAFVKMDIEGAELEILERMDAEDLFAHVRCLVAETHERKFRDLRDRYRAIREGFAEKYPAGRVNLDWI</sequence>
<keyword evidence="3" id="KW-1185">Reference proteome</keyword>
<evidence type="ECO:0000313" key="3">
    <source>
        <dbReference type="Proteomes" id="UP000619033"/>
    </source>
</evidence>
<dbReference type="SUPFAM" id="SSF53335">
    <property type="entry name" value="S-adenosyl-L-methionine-dependent methyltransferases"/>
    <property type="match status" value="1"/>
</dbReference>
<name>A0A8J7MR46_9RHOB</name>
<accession>A0A8J7MR46</accession>
<dbReference type="InterPro" id="IPR052514">
    <property type="entry name" value="SAM-dependent_MTase"/>
</dbReference>
<dbReference type="GO" id="GO:0032259">
    <property type="term" value="P:methylation"/>
    <property type="evidence" value="ECO:0007669"/>
    <property type="project" value="UniProtKB-KW"/>
</dbReference>
<feature type="domain" description="Methyltransferase FkbM" evidence="1">
    <location>
        <begin position="74"/>
        <end position="224"/>
    </location>
</feature>
<dbReference type="NCBIfam" id="TIGR01444">
    <property type="entry name" value="fkbM_fam"/>
    <property type="match status" value="1"/>
</dbReference>